<evidence type="ECO:0000256" key="6">
    <source>
        <dbReference type="ARBA" id="ARBA00023098"/>
    </source>
</evidence>
<evidence type="ECO:0000259" key="10">
    <source>
        <dbReference type="Pfam" id="PF02737"/>
    </source>
</evidence>
<gene>
    <name evidence="11" type="ORF">SAMN04487984_1059</name>
</gene>
<evidence type="ECO:0000256" key="4">
    <source>
        <dbReference type="ARBA" id="ARBA00023002"/>
    </source>
</evidence>
<dbReference type="GO" id="GO:0003857">
    <property type="term" value="F:(3S)-3-hydroxyacyl-CoA dehydrogenase (NAD+) activity"/>
    <property type="evidence" value="ECO:0007669"/>
    <property type="project" value="UniProtKB-EC"/>
</dbReference>
<feature type="site" description="Important for catalytic activity" evidence="8">
    <location>
        <position position="139"/>
    </location>
</feature>
<dbReference type="PIRSF" id="PIRSF000105">
    <property type="entry name" value="HCDH"/>
    <property type="match status" value="1"/>
</dbReference>
<dbReference type="Gene3D" id="1.10.1040.10">
    <property type="entry name" value="N-(1-d-carboxylethyl)-l-norvaline Dehydrogenase, domain 2"/>
    <property type="match status" value="1"/>
</dbReference>
<dbReference type="STRING" id="371602.SAMN04487984_1059"/>
<comment type="pathway">
    <text evidence="1">Lipid metabolism; fatty acid beta-oxidation.</text>
</comment>
<evidence type="ECO:0000256" key="1">
    <source>
        <dbReference type="ARBA" id="ARBA00005005"/>
    </source>
</evidence>
<dbReference type="Pfam" id="PF02737">
    <property type="entry name" value="3HCDH_N"/>
    <property type="match status" value="1"/>
</dbReference>
<dbReference type="AlphaFoldDB" id="A0A1W1Z308"/>
<keyword evidence="12" id="KW-1185">Reference proteome</keyword>
<dbReference type="SUPFAM" id="SSF51735">
    <property type="entry name" value="NAD(P)-binding Rossmann-fold domains"/>
    <property type="match status" value="1"/>
</dbReference>
<dbReference type="GO" id="GO:0006635">
    <property type="term" value="P:fatty acid beta-oxidation"/>
    <property type="evidence" value="ECO:0007669"/>
    <property type="project" value="TreeGrafter"/>
</dbReference>
<evidence type="ECO:0000256" key="8">
    <source>
        <dbReference type="PIRSR" id="PIRSR000105-1"/>
    </source>
</evidence>
<evidence type="ECO:0000256" key="5">
    <source>
        <dbReference type="ARBA" id="ARBA00023027"/>
    </source>
</evidence>
<dbReference type="InterPro" id="IPR006108">
    <property type="entry name" value="3HC_DH_C"/>
</dbReference>
<name>A0A1W1Z308_9LACT</name>
<keyword evidence="4" id="KW-0560">Oxidoreductase</keyword>
<sequence>MFKNITIAGGGVLGSQIAFQTAYFGYEVKLYDINEDAVKAADEKLDKLVARYTEFFGDQSKAENARKRISTTANLEDALQDSDLLIEAIPEKKEIKADFYTNVAKVAPEKTIFASNSSMMVPSDFAEYTGRPEKFLALHFANEVWKNNIGEVMGHAGTDKKYEEEVLKFAESIGLIPLHVLKETPGYISNSILVPFLEAGKKLYVSGVADIETIDKTWMAATGMNMGPFGALDVIGLNTDYSITLANAEKNNDELLLKFANLMKEEYIDKGNLGVSTGKGFYTYPNPSFKSEDFIVRQGQEK</sequence>
<proteinExistence type="predicted"/>
<feature type="domain" description="3-hydroxyacyl-CoA dehydrogenase NAD binding" evidence="10">
    <location>
        <begin position="4"/>
        <end position="183"/>
    </location>
</feature>
<dbReference type="PANTHER" id="PTHR43561">
    <property type="match status" value="1"/>
</dbReference>
<comment type="catalytic activity">
    <reaction evidence="7">
        <text>a (3S)-3-hydroxyacyl-CoA + NAD(+) = a 3-oxoacyl-CoA + NADH + H(+)</text>
        <dbReference type="Rhea" id="RHEA:22432"/>
        <dbReference type="ChEBI" id="CHEBI:15378"/>
        <dbReference type="ChEBI" id="CHEBI:57318"/>
        <dbReference type="ChEBI" id="CHEBI:57540"/>
        <dbReference type="ChEBI" id="CHEBI:57945"/>
        <dbReference type="ChEBI" id="CHEBI:90726"/>
        <dbReference type="EC" id="1.1.1.35"/>
    </reaction>
</comment>
<dbReference type="GO" id="GO:0070403">
    <property type="term" value="F:NAD+ binding"/>
    <property type="evidence" value="ECO:0007669"/>
    <property type="project" value="InterPro"/>
</dbReference>
<dbReference type="InterPro" id="IPR022694">
    <property type="entry name" value="3-OHacyl-CoA_DH"/>
</dbReference>
<dbReference type="InterPro" id="IPR036291">
    <property type="entry name" value="NAD(P)-bd_dom_sf"/>
</dbReference>
<accession>A0A1W1Z308</accession>
<organism evidence="11 12">
    <name type="scientific">Aerococcus suis</name>
    <dbReference type="NCBI Taxonomy" id="371602"/>
    <lineage>
        <taxon>Bacteria</taxon>
        <taxon>Bacillati</taxon>
        <taxon>Bacillota</taxon>
        <taxon>Bacilli</taxon>
        <taxon>Lactobacillales</taxon>
        <taxon>Aerococcaceae</taxon>
        <taxon>Aerococcus</taxon>
    </lineage>
</organism>
<dbReference type="SUPFAM" id="SSF48179">
    <property type="entry name" value="6-phosphogluconate dehydrogenase C-terminal domain-like"/>
    <property type="match status" value="1"/>
</dbReference>
<dbReference type="InterPro" id="IPR013328">
    <property type="entry name" value="6PGD_dom2"/>
</dbReference>
<dbReference type="Gene3D" id="3.40.50.720">
    <property type="entry name" value="NAD(P)-binding Rossmann-like Domain"/>
    <property type="match status" value="1"/>
</dbReference>
<dbReference type="NCBIfam" id="NF006143">
    <property type="entry name" value="PRK08293.1"/>
    <property type="match status" value="1"/>
</dbReference>
<dbReference type="InterPro" id="IPR008927">
    <property type="entry name" value="6-PGluconate_DH-like_C_sf"/>
</dbReference>
<dbReference type="Pfam" id="PF00725">
    <property type="entry name" value="3HCDH"/>
    <property type="match status" value="1"/>
</dbReference>
<keyword evidence="3" id="KW-0276">Fatty acid metabolism</keyword>
<evidence type="ECO:0000313" key="12">
    <source>
        <dbReference type="Proteomes" id="UP000243884"/>
    </source>
</evidence>
<evidence type="ECO:0000259" key="9">
    <source>
        <dbReference type="Pfam" id="PF00725"/>
    </source>
</evidence>
<dbReference type="InterPro" id="IPR006176">
    <property type="entry name" value="3-OHacyl-CoA_DH_NAD-bd"/>
</dbReference>
<dbReference type="EMBL" id="FWXK01000005">
    <property type="protein sequence ID" value="SMC42471.1"/>
    <property type="molecule type" value="Genomic_DNA"/>
</dbReference>
<protein>
    <submittedName>
        <fullName evidence="11">3-hydroxybutyryl-CoA dehydrogenase</fullName>
    </submittedName>
</protein>
<keyword evidence="6" id="KW-0443">Lipid metabolism</keyword>
<evidence type="ECO:0000313" key="11">
    <source>
        <dbReference type="EMBL" id="SMC42471.1"/>
    </source>
</evidence>
<keyword evidence="5" id="KW-0520">NAD</keyword>
<evidence type="ECO:0000256" key="3">
    <source>
        <dbReference type="ARBA" id="ARBA00022832"/>
    </source>
</evidence>
<dbReference type="InterPro" id="IPR052242">
    <property type="entry name" value="Mito_3-hydroxyacyl-CoA_DH"/>
</dbReference>
<feature type="domain" description="3-hydroxyacyl-CoA dehydrogenase C-terminal" evidence="9">
    <location>
        <begin position="186"/>
        <end position="284"/>
    </location>
</feature>
<dbReference type="PANTHER" id="PTHR43561:SF3">
    <property type="entry name" value="HYDROXYACYL-COENZYME A DEHYDROGENASE, MITOCHONDRIAL"/>
    <property type="match status" value="1"/>
</dbReference>
<comment type="pathway">
    <text evidence="2">Lipid metabolism; butanoate metabolism.</text>
</comment>
<evidence type="ECO:0000256" key="2">
    <source>
        <dbReference type="ARBA" id="ARBA00005086"/>
    </source>
</evidence>
<reference evidence="12" key="1">
    <citation type="submission" date="2017-04" db="EMBL/GenBank/DDBJ databases">
        <authorList>
            <person name="Varghese N."/>
            <person name="Submissions S."/>
        </authorList>
    </citation>
    <scope>NUCLEOTIDE SEQUENCE [LARGE SCALE GENOMIC DNA]</scope>
    <source>
        <strain evidence="12">DSM 21500</strain>
    </source>
</reference>
<evidence type="ECO:0000256" key="7">
    <source>
        <dbReference type="ARBA" id="ARBA00049556"/>
    </source>
</evidence>
<dbReference type="Proteomes" id="UP000243884">
    <property type="component" value="Unassembled WGS sequence"/>
</dbReference>